<dbReference type="AlphaFoldDB" id="A0A1B6QN86"/>
<dbReference type="Proteomes" id="UP000000768">
    <property type="component" value="Chromosome 1"/>
</dbReference>
<organism evidence="2 3">
    <name type="scientific">Sorghum bicolor</name>
    <name type="common">Sorghum</name>
    <name type="synonym">Sorghum vulgare</name>
    <dbReference type="NCBI Taxonomy" id="4558"/>
    <lineage>
        <taxon>Eukaryota</taxon>
        <taxon>Viridiplantae</taxon>
        <taxon>Streptophyta</taxon>
        <taxon>Embryophyta</taxon>
        <taxon>Tracheophyta</taxon>
        <taxon>Spermatophyta</taxon>
        <taxon>Magnoliopsida</taxon>
        <taxon>Liliopsida</taxon>
        <taxon>Poales</taxon>
        <taxon>Poaceae</taxon>
        <taxon>PACMAD clade</taxon>
        <taxon>Panicoideae</taxon>
        <taxon>Andropogonodae</taxon>
        <taxon>Andropogoneae</taxon>
        <taxon>Sorghinae</taxon>
        <taxon>Sorghum</taxon>
    </lineage>
</organism>
<keyword evidence="1" id="KW-0812">Transmembrane</keyword>
<keyword evidence="3" id="KW-1185">Reference proteome</keyword>
<feature type="transmembrane region" description="Helical" evidence="1">
    <location>
        <begin position="59"/>
        <end position="82"/>
    </location>
</feature>
<evidence type="ECO:0000313" key="3">
    <source>
        <dbReference type="Proteomes" id="UP000000768"/>
    </source>
</evidence>
<name>A0A1B6QN86_SORBI</name>
<dbReference type="EMBL" id="CM000760">
    <property type="protein sequence ID" value="KXG39380.1"/>
    <property type="molecule type" value="Genomic_DNA"/>
</dbReference>
<accession>A0A1B6QN86</accession>
<protein>
    <submittedName>
        <fullName evidence="2">Uncharacterized protein</fullName>
    </submittedName>
</protein>
<gene>
    <name evidence="2" type="ORF">SORBI_3001G372200</name>
</gene>
<reference evidence="2 3" key="1">
    <citation type="journal article" date="2009" name="Nature">
        <title>The Sorghum bicolor genome and the diversification of grasses.</title>
        <authorList>
            <person name="Paterson A.H."/>
            <person name="Bowers J.E."/>
            <person name="Bruggmann R."/>
            <person name="Dubchak I."/>
            <person name="Grimwood J."/>
            <person name="Gundlach H."/>
            <person name="Haberer G."/>
            <person name="Hellsten U."/>
            <person name="Mitros T."/>
            <person name="Poliakov A."/>
            <person name="Schmutz J."/>
            <person name="Spannagl M."/>
            <person name="Tang H."/>
            <person name="Wang X."/>
            <person name="Wicker T."/>
            <person name="Bharti A.K."/>
            <person name="Chapman J."/>
            <person name="Feltus F.A."/>
            <person name="Gowik U."/>
            <person name="Grigoriev I.V."/>
            <person name="Lyons E."/>
            <person name="Maher C.A."/>
            <person name="Martis M."/>
            <person name="Narechania A."/>
            <person name="Otillar R.P."/>
            <person name="Penning B.W."/>
            <person name="Salamov A.A."/>
            <person name="Wang Y."/>
            <person name="Zhang L."/>
            <person name="Carpita N.C."/>
            <person name="Freeling M."/>
            <person name="Gingle A.R."/>
            <person name="Hash C.T."/>
            <person name="Keller B."/>
            <person name="Klein P."/>
            <person name="Kresovich S."/>
            <person name="McCann M.C."/>
            <person name="Ming R."/>
            <person name="Peterson D.G."/>
            <person name="Mehboob-ur-Rahman"/>
            <person name="Ware D."/>
            <person name="Westhoff P."/>
            <person name="Mayer K.F."/>
            <person name="Messing J."/>
            <person name="Rokhsar D.S."/>
        </authorList>
    </citation>
    <scope>NUCLEOTIDE SEQUENCE [LARGE SCALE GENOMIC DNA]</scope>
    <source>
        <strain evidence="3">cv. BTx623</strain>
    </source>
</reference>
<sequence>MSLTLFFLELELDRKSFCWDGIEKYARSSLFLPVHLQLQQCIPAILLPGLASEIRAIRFIYIFMPILSVANLVAMSSLLYYYSSFSAYNINLSRYLRNGF</sequence>
<evidence type="ECO:0000256" key="1">
    <source>
        <dbReference type="SAM" id="Phobius"/>
    </source>
</evidence>
<keyword evidence="1" id="KW-0472">Membrane</keyword>
<keyword evidence="1" id="KW-1133">Transmembrane helix</keyword>
<dbReference type="InParanoid" id="A0A1B6QN86"/>
<dbReference type="Gramene" id="KXG39381">
    <property type="protein sequence ID" value="KXG39381"/>
    <property type="gene ID" value="SORBI_3001G372200"/>
</dbReference>
<reference evidence="3" key="3">
    <citation type="journal article" date="2018" name="Plant J.">
        <title>The Sorghum bicolor reference genome: improved assembly, gene annotations, a transcriptome atlas, and signatures of genome organization.</title>
        <authorList>
            <person name="McCormick R.F."/>
            <person name="Truong S.K."/>
            <person name="Sreedasyam A."/>
            <person name="Jenkins J."/>
            <person name="Shu S."/>
            <person name="Sims D."/>
            <person name="Kennedy M."/>
            <person name="Amirebrahimi M."/>
            <person name="Weers B.D."/>
            <person name="McKinley B."/>
            <person name="Mattison A."/>
            <person name="Morishige D.T."/>
            <person name="Grimwood J."/>
            <person name="Schmutz J."/>
            <person name="Mullet J.E."/>
        </authorList>
    </citation>
    <scope>NUCLEOTIDE SEQUENCE [LARGE SCALE GENOMIC DNA]</scope>
    <source>
        <strain evidence="3">cv. BTx623</strain>
    </source>
</reference>
<reference evidence="2" key="2">
    <citation type="submission" date="2017-02" db="EMBL/GenBank/DDBJ databases">
        <title>WGS assembly of Sorghum bicolor.</title>
        <authorList>
            <person name="Paterson A."/>
            <person name="Mullet J."/>
            <person name="Bowers J."/>
            <person name="Bruggmann R."/>
            <person name="Dubchak I."/>
            <person name="Grimwood J."/>
            <person name="Gundlach H."/>
            <person name="Haberer G."/>
            <person name="Hellsten U."/>
            <person name="Mitros T."/>
            <person name="Poliakov A."/>
            <person name="Schmutz J."/>
            <person name="Spannagl M."/>
            <person name="Tang H."/>
            <person name="Wang X."/>
            <person name="Wicker T."/>
            <person name="Bharti A."/>
            <person name="Chapman J."/>
            <person name="Feltus F."/>
            <person name="Gowik U."/>
            <person name="Grigoriev I."/>
            <person name="Lyons E."/>
            <person name="Maher C."/>
            <person name="Martis M."/>
            <person name="Narechania A."/>
            <person name="Otillar R."/>
            <person name="Penning B."/>
            <person name="Salamov A."/>
            <person name="Wang Y."/>
            <person name="Zhang L."/>
            <person name="Carpita N."/>
            <person name="Freeling M."/>
            <person name="Gingle A."/>
            <person name="Hash C."/>
            <person name="Keller B."/>
            <person name="Klein P."/>
            <person name="Kresovich S."/>
            <person name="Mccann M."/>
            <person name="Ming R."/>
            <person name="Peterson D."/>
            <person name="Rahman M."/>
            <person name="Ware D."/>
            <person name="Westhoff P."/>
            <person name="Mayer K."/>
            <person name="Messing J."/>
            <person name="Sims D."/>
            <person name="Jenkins J."/>
            <person name="Shu S."/>
            <person name="Rokhsar D."/>
        </authorList>
    </citation>
    <scope>NUCLEOTIDE SEQUENCE</scope>
</reference>
<dbReference type="EMBL" id="CM000760">
    <property type="protein sequence ID" value="KXG39381.1"/>
    <property type="molecule type" value="Genomic_DNA"/>
</dbReference>
<proteinExistence type="predicted"/>
<dbReference type="Gramene" id="KXG39380">
    <property type="protein sequence ID" value="KXG39380"/>
    <property type="gene ID" value="SORBI_3001G372200"/>
</dbReference>
<evidence type="ECO:0000313" key="2">
    <source>
        <dbReference type="EMBL" id="KXG39380.1"/>
    </source>
</evidence>